<dbReference type="Proteomes" id="UP000805193">
    <property type="component" value="Unassembled WGS sequence"/>
</dbReference>
<proteinExistence type="predicted"/>
<gene>
    <name evidence="1" type="ORF">HPB47_007852</name>
</gene>
<dbReference type="EMBL" id="JABSTQ010011125">
    <property type="protein sequence ID" value="KAG0414971.1"/>
    <property type="molecule type" value="Genomic_DNA"/>
</dbReference>
<protein>
    <submittedName>
        <fullName evidence="1">Uncharacterized protein</fullName>
    </submittedName>
</protein>
<keyword evidence="2" id="KW-1185">Reference proteome</keyword>
<name>A0AC60P6F9_IXOPE</name>
<sequence length="434" mass="47191">MGLPPGYVPGGNVLFAAGCGDSRSNMVKHGIVQSLFLYSRAKLCVHLVERLIIRAANEARFVEGASSSRVLQHVTETVDSLSTIRSYGMLERFCGCFFRLVDANMVPYNAFVCCLRVGRTLVGAVGFGVVFATLLMALFTATGGPSGVGLALSSSLSIPMILSSLFLALFGCMQQMAAFERAVEYTELPQEPDVEIQETDLQRKNTSKVLSVLPVDQEWPTEGRLEFQDYAASYRPGILPDVLKGVTFVVQPQEKVGVVGRTGAGKSSLVLALLRVLKSSRGSIRIDGVDINAVPLRRLRNAVTVIPQDPSLVRGSLRDNLDRTGSHTDEELWRVLREAHLAEFVTSQPKGLSLEVGDGGSNLSVGQRQLVCLARALIRMPKVLLLDEATSQMDGDTDRLIQATLRESFAGCTLLAIAHRINTVLDYDKCVIFT</sequence>
<evidence type="ECO:0000313" key="1">
    <source>
        <dbReference type="EMBL" id="KAG0414971.1"/>
    </source>
</evidence>
<reference evidence="1 2" key="1">
    <citation type="journal article" date="2020" name="Cell">
        <title>Large-Scale Comparative Analyses of Tick Genomes Elucidate Their Genetic Diversity and Vector Capacities.</title>
        <authorList>
            <consortium name="Tick Genome and Microbiome Consortium (TIGMIC)"/>
            <person name="Jia N."/>
            <person name="Wang J."/>
            <person name="Shi W."/>
            <person name="Du L."/>
            <person name="Sun Y."/>
            <person name="Zhan W."/>
            <person name="Jiang J.F."/>
            <person name="Wang Q."/>
            <person name="Zhang B."/>
            <person name="Ji P."/>
            <person name="Bell-Sakyi L."/>
            <person name="Cui X.M."/>
            <person name="Yuan T.T."/>
            <person name="Jiang B.G."/>
            <person name="Yang W.F."/>
            <person name="Lam T.T."/>
            <person name="Chang Q.C."/>
            <person name="Ding S.J."/>
            <person name="Wang X.J."/>
            <person name="Zhu J.G."/>
            <person name="Ruan X.D."/>
            <person name="Zhao L."/>
            <person name="Wei J.T."/>
            <person name="Ye R.Z."/>
            <person name="Que T.C."/>
            <person name="Du C.H."/>
            <person name="Zhou Y.H."/>
            <person name="Cheng J.X."/>
            <person name="Dai P.F."/>
            <person name="Guo W.B."/>
            <person name="Han X.H."/>
            <person name="Huang E.J."/>
            <person name="Li L.F."/>
            <person name="Wei W."/>
            <person name="Gao Y.C."/>
            <person name="Liu J.Z."/>
            <person name="Shao H.Z."/>
            <person name="Wang X."/>
            <person name="Wang C.C."/>
            <person name="Yang T.C."/>
            <person name="Huo Q.B."/>
            <person name="Li W."/>
            <person name="Chen H.Y."/>
            <person name="Chen S.E."/>
            <person name="Zhou L.G."/>
            <person name="Ni X.B."/>
            <person name="Tian J.H."/>
            <person name="Sheng Y."/>
            <person name="Liu T."/>
            <person name="Pan Y.S."/>
            <person name="Xia L.Y."/>
            <person name="Li J."/>
            <person name="Zhao F."/>
            <person name="Cao W.C."/>
        </authorList>
    </citation>
    <scope>NUCLEOTIDE SEQUENCE [LARGE SCALE GENOMIC DNA]</scope>
    <source>
        <strain evidence="1">Iper-2018</strain>
    </source>
</reference>
<organism evidence="1 2">
    <name type="scientific">Ixodes persulcatus</name>
    <name type="common">Taiga tick</name>
    <dbReference type="NCBI Taxonomy" id="34615"/>
    <lineage>
        <taxon>Eukaryota</taxon>
        <taxon>Metazoa</taxon>
        <taxon>Ecdysozoa</taxon>
        <taxon>Arthropoda</taxon>
        <taxon>Chelicerata</taxon>
        <taxon>Arachnida</taxon>
        <taxon>Acari</taxon>
        <taxon>Parasitiformes</taxon>
        <taxon>Ixodida</taxon>
        <taxon>Ixodoidea</taxon>
        <taxon>Ixodidae</taxon>
        <taxon>Ixodinae</taxon>
        <taxon>Ixodes</taxon>
    </lineage>
</organism>
<evidence type="ECO:0000313" key="2">
    <source>
        <dbReference type="Proteomes" id="UP000805193"/>
    </source>
</evidence>
<accession>A0AC60P6F9</accession>
<feature type="non-terminal residue" evidence="1">
    <location>
        <position position="434"/>
    </location>
</feature>
<comment type="caution">
    <text evidence="1">The sequence shown here is derived from an EMBL/GenBank/DDBJ whole genome shotgun (WGS) entry which is preliminary data.</text>
</comment>